<organism evidence="2 3">
    <name type="scientific">Asparagus officinalis</name>
    <name type="common">Garden asparagus</name>
    <dbReference type="NCBI Taxonomy" id="4686"/>
    <lineage>
        <taxon>Eukaryota</taxon>
        <taxon>Viridiplantae</taxon>
        <taxon>Streptophyta</taxon>
        <taxon>Embryophyta</taxon>
        <taxon>Tracheophyta</taxon>
        <taxon>Spermatophyta</taxon>
        <taxon>Magnoliopsida</taxon>
        <taxon>Liliopsida</taxon>
        <taxon>Asparagales</taxon>
        <taxon>Asparagaceae</taxon>
        <taxon>Asparagoideae</taxon>
        <taxon>Asparagus</taxon>
    </lineage>
</organism>
<gene>
    <name evidence="2" type="ORF">A4U43_C01F14000</name>
</gene>
<name>A0A5P1FTS1_ASPOF</name>
<evidence type="ECO:0000313" key="3">
    <source>
        <dbReference type="Proteomes" id="UP000243459"/>
    </source>
</evidence>
<dbReference type="Pfam" id="PF09409">
    <property type="entry name" value="PUB"/>
    <property type="match status" value="1"/>
</dbReference>
<dbReference type="Gene3D" id="1.20.58.2190">
    <property type="match status" value="1"/>
</dbReference>
<dbReference type="AlphaFoldDB" id="A0A5P1FTS1"/>
<dbReference type="Gramene" id="ONK80111">
    <property type="protein sequence ID" value="ONK80111"/>
    <property type="gene ID" value="A4U43_C01F14000"/>
</dbReference>
<proteinExistence type="predicted"/>
<evidence type="ECO:0000259" key="1">
    <source>
        <dbReference type="Pfam" id="PF09409"/>
    </source>
</evidence>
<dbReference type="PANTHER" id="PTHR47694">
    <property type="entry name" value="PLANT UBX DOMAIN-CONTAINING PROTEIN 2"/>
    <property type="match status" value="1"/>
</dbReference>
<dbReference type="SUPFAM" id="SSF143503">
    <property type="entry name" value="PUG domain-like"/>
    <property type="match status" value="1"/>
</dbReference>
<reference evidence="3" key="1">
    <citation type="journal article" date="2017" name="Nat. Commun.">
        <title>The asparagus genome sheds light on the origin and evolution of a young Y chromosome.</title>
        <authorList>
            <person name="Harkess A."/>
            <person name="Zhou J."/>
            <person name="Xu C."/>
            <person name="Bowers J.E."/>
            <person name="Van der Hulst R."/>
            <person name="Ayyampalayam S."/>
            <person name="Mercati F."/>
            <person name="Riccardi P."/>
            <person name="McKain M.R."/>
            <person name="Kakrana A."/>
            <person name="Tang H."/>
            <person name="Ray J."/>
            <person name="Groenendijk J."/>
            <person name="Arikit S."/>
            <person name="Mathioni S.M."/>
            <person name="Nakano M."/>
            <person name="Shan H."/>
            <person name="Telgmann-Rauber A."/>
            <person name="Kanno A."/>
            <person name="Yue Z."/>
            <person name="Chen H."/>
            <person name="Li W."/>
            <person name="Chen Y."/>
            <person name="Xu X."/>
            <person name="Zhang Y."/>
            <person name="Luo S."/>
            <person name="Chen H."/>
            <person name="Gao J."/>
            <person name="Mao Z."/>
            <person name="Pires J.C."/>
            <person name="Luo M."/>
            <person name="Kudrna D."/>
            <person name="Wing R.A."/>
            <person name="Meyers B.C."/>
            <person name="Yi K."/>
            <person name="Kong H."/>
            <person name="Lavrijsen P."/>
            <person name="Sunseri F."/>
            <person name="Falavigna A."/>
            <person name="Ye Y."/>
            <person name="Leebens-Mack J.H."/>
            <person name="Chen G."/>
        </authorList>
    </citation>
    <scope>NUCLEOTIDE SEQUENCE [LARGE SCALE GENOMIC DNA]</scope>
    <source>
        <strain evidence="3">cv. DH0086</strain>
    </source>
</reference>
<protein>
    <recommendedName>
        <fullName evidence="1">PUB domain-containing protein</fullName>
    </recommendedName>
</protein>
<dbReference type="Gene3D" id="3.30.160.60">
    <property type="entry name" value="Classic Zinc Finger"/>
    <property type="match status" value="1"/>
</dbReference>
<dbReference type="EMBL" id="CM007381">
    <property type="protein sequence ID" value="ONK80111.1"/>
    <property type="molecule type" value="Genomic_DNA"/>
</dbReference>
<feature type="domain" description="PUB" evidence="1">
    <location>
        <begin position="68"/>
        <end position="122"/>
    </location>
</feature>
<dbReference type="SMART" id="SM00580">
    <property type="entry name" value="PUG"/>
    <property type="match status" value="1"/>
</dbReference>
<accession>A0A5P1FTS1</accession>
<dbReference type="InterPro" id="IPR036339">
    <property type="entry name" value="PUB-like_dom_sf"/>
</dbReference>
<sequence>MITTSNRSTTGSSSAVFNCPICSSSFSLESEVSDHIDLCLTTTNSNAKTPIESSIVAESVSLYVSNQPRKDLVDVVLRLLSNVAKEPGNENFRRIRMGNPMIKEVVSEVNGGVELLKILGFRIG</sequence>
<dbReference type="PANTHER" id="PTHR47694:SF1">
    <property type="entry name" value="PLANT UBX DOMAIN-CONTAINING PROTEIN 2"/>
    <property type="match status" value="1"/>
</dbReference>
<dbReference type="CDD" id="cd09212">
    <property type="entry name" value="PUB"/>
    <property type="match status" value="1"/>
</dbReference>
<evidence type="ECO:0000313" key="2">
    <source>
        <dbReference type="EMBL" id="ONK80111.1"/>
    </source>
</evidence>
<dbReference type="InterPro" id="IPR018997">
    <property type="entry name" value="PUB_domain"/>
</dbReference>
<dbReference type="Proteomes" id="UP000243459">
    <property type="component" value="Chromosome 1"/>
</dbReference>
<keyword evidence="3" id="KW-1185">Reference proteome</keyword>
<dbReference type="GO" id="GO:0050832">
    <property type="term" value="P:defense response to fungus"/>
    <property type="evidence" value="ECO:0007669"/>
    <property type="project" value="TreeGrafter"/>
</dbReference>